<evidence type="ECO:0000313" key="1">
    <source>
        <dbReference type="EMBL" id="KAI5676195.1"/>
    </source>
</evidence>
<organism evidence="1 2">
    <name type="scientific">Catharanthus roseus</name>
    <name type="common">Madagascar periwinkle</name>
    <name type="synonym">Vinca rosea</name>
    <dbReference type="NCBI Taxonomy" id="4058"/>
    <lineage>
        <taxon>Eukaryota</taxon>
        <taxon>Viridiplantae</taxon>
        <taxon>Streptophyta</taxon>
        <taxon>Embryophyta</taxon>
        <taxon>Tracheophyta</taxon>
        <taxon>Spermatophyta</taxon>
        <taxon>Magnoliopsida</taxon>
        <taxon>eudicotyledons</taxon>
        <taxon>Gunneridae</taxon>
        <taxon>Pentapetalae</taxon>
        <taxon>asterids</taxon>
        <taxon>lamiids</taxon>
        <taxon>Gentianales</taxon>
        <taxon>Apocynaceae</taxon>
        <taxon>Rauvolfioideae</taxon>
        <taxon>Vinceae</taxon>
        <taxon>Catharanthinae</taxon>
        <taxon>Catharanthus</taxon>
    </lineage>
</organism>
<keyword evidence="2" id="KW-1185">Reference proteome</keyword>
<name>A0ACC0BU47_CATRO</name>
<accession>A0ACC0BU47</accession>
<dbReference type="EMBL" id="CM044702">
    <property type="protein sequence ID" value="KAI5676195.1"/>
    <property type="molecule type" value="Genomic_DNA"/>
</dbReference>
<evidence type="ECO:0000313" key="2">
    <source>
        <dbReference type="Proteomes" id="UP001060085"/>
    </source>
</evidence>
<dbReference type="Proteomes" id="UP001060085">
    <property type="component" value="Linkage Group LG02"/>
</dbReference>
<comment type="caution">
    <text evidence="1">The sequence shown here is derived from an EMBL/GenBank/DDBJ whole genome shotgun (WGS) entry which is preliminary data.</text>
</comment>
<protein>
    <submittedName>
        <fullName evidence="1">Uncharacterized protein</fullName>
    </submittedName>
</protein>
<reference evidence="2" key="1">
    <citation type="journal article" date="2023" name="Nat. Plants">
        <title>Single-cell RNA sequencing provides a high-resolution roadmap for understanding the multicellular compartmentation of specialized metabolism.</title>
        <authorList>
            <person name="Sun S."/>
            <person name="Shen X."/>
            <person name="Li Y."/>
            <person name="Li Y."/>
            <person name="Wang S."/>
            <person name="Li R."/>
            <person name="Zhang H."/>
            <person name="Shen G."/>
            <person name="Guo B."/>
            <person name="Wei J."/>
            <person name="Xu J."/>
            <person name="St-Pierre B."/>
            <person name="Chen S."/>
            <person name="Sun C."/>
        </authorList>
    </citation>
    <scope>NUCLEOTIDE SEQUENCE [LARGE SCALE GENOMIC DNA]</scope>
</reference>
<sequence length="106" mass="12113">MKGETGVIPTLLPIVLPCKLILLRAGTRISPVMESITHLIEDSNQIGMRETSNSRKRKISKKRMENKDSILNLVKGRKSLHGHWGREGWWWIQGSKSSLWLSSCYL</sequence>
<proteinExistence type="predicted"/>
<gene>
    <name evidence="1" type="ORF">M9H77_07145</name>
</gene>